<dbReference type="InterPro" id="IPR047767">
    <property type="entry name" value="PSP1-like"/>
</dbReference>
<evidence type="ECO:0000256" key="1">
    <source>
        <dbReference type="SAM" id="MobiDB-lite"/>
    </source>
</evidence>
<dbReference type="PROSITE" id="PS51411">
    <property type="entry name" value="PSP1_C"/>
    <property type="match status" value="1"/>
</dbReference>
<dbReference type="PANTHER" id="PTHR43830">
    <property type="entry name" value="PROTEIN PSP1"/>
    <property type="match status" value="1"/>
</dbReference>
<dbReference type="RefSeq" id="WP_284350487.1">
    <property type="nucleotide sequence ID" value="NZ_BRXS01000004.1"/>
</dbReference>
<dbReference type="NCBIfam" id="NF041131">
    <property type="entry name" value="RicT_YaaT_fam"/>
    <property type="match status" value="1"/>
</dbReference>
<evidence type="ECO:0000259" key="2">
    <source>
        <dbReference type="PROSITE" id="PS51411"/>
    </source>
</evidence>
<dbReference type="Proteomes" id="UP001161325">
    <property type="component" value="Unassembled WGS sequence"/>
</dbReference>
<accession>A0AA37QBU2</accession>
<evidence type="ECO:0000313" key="3">
    <source>
        <dbReference type="EMBL" id="GLC26016.1"/>
    </source>
</evidence>
<sequence length="469" mass="51937">MSHLVEIAFKGNRKEFFLWDGDDPPKAHAAIIVEGDRGEDLGEVHATGELAAKRWAGVAHGEALLGAGTQPQRRALRLAAVEDVRRAGELEALNEEARRKAMERVRTHGLVMKISDADWQWDRRKLTLYFTAEKRVDFRALVRDLASLFRTRIELKQIGVRDEAKRLDGVGRCGRQYCSAAWLPELRPVNLSVAKDQRLSLNPTQISGACGRLMCSLRYEHDFYVQQRKRFPKEGKVLTTSKGEEKVLANDIFRERVTLRALDGELRVVPLGDLRRELEALGGPFASPAGPGGDDGDDTAHDAAHLEEGHVAEAPSRAPRGEPRSEPRSGDRRGPDRREGDRREGERRDDRPAERREIPARPAAPRLMPPPLVIGDLEGVSLDGVTQEMPIMRLPVGAPGQPVPEGGEAPADGTEVRPRRRRGRRGGRRNRGGRRAGDEGHEGADAQHDESLDEGHDDGPDDAHDDGEP</sequence>
<dbReference type="AlphaFoldDB" id="A0AA37QBU2"/>
<feature type="compositionally biased region" description="Basic and acidic residues" evidence="1">
    <location>
        <begin position="435"/>
        <end position="462"/>
    </location>
</feature>
<reference evidence="3" key="1">
    <citation type="submission" date="2022-08" db="EMBL/GenBank/DDBJ databases">
        <title>Draft genome sequencing of Roseisolibacter agri AW1220.</title>
        <authorList>
            <person name="Tobiishi Y."/>
            <person name="Tonouchi A."/>
        </authorList>
    </citation>
    <scope>NUCLEOTIDE SEQUENCE</scope>
    <source>
        <strain evidence="3">AW1220</strain>
    </source>
</reference>
<dbReference type="InterPro" id="IPR007557">
    <property type="entry name" value="PSP1_C"/>
</dbReference>
<gene>
    <name evidence="3" type="ORF">rosag_25290</name>
</gene>
<organism evidence="3 4">
    <name type="scientific">Roseisolibacter agri</name>
    <dbReference type="NCBI Taxonomy" id="2014610"/>
    <lineage>
        <taxon>Bacteria</taxon>
        <taxon>Pseudomonadati</taxon>
        <taxon>Gemmatimonadota</taxon>
        <taxon>Gemmatimonadia</taxon>
        <taxon>Gemmatimonadales</taxon>
        <taxon>Gemmatimonadaceae</taxon>
        <taxon>Roseisolibacter</taxon>
    </lineage>
</organism>
<evidence type="ECO:0000313" key="4">
    <source>
        <dbReference type="Proteomes" id="UP001161325"/>
    </source>
</evidence>
<feature type="compositionally biased region" description="Basic and acidic residues" evidence="1">
    <location>
        <begin position="319"/>
        <end position="359"/>
    </location>
</feature>
<feature type="compositionally biased region" description="Basic residues" evidence="1">
    <location>
        <begin position="418"/>
        <end position="434"/>
    </location>
</feature>
<proteinExistence type="predicted"/>
<feature type="region of interest" description="Disordered" evidence="1">
    <location>
        <begin position="309"/>
        <end position="379"/>
    </location>
</feature>
<feature type="region of interest" description="Disordered" evidence="1">
    <location>
        <begin position="282"/>
        <end position="301"/>
    </location>
</feature>
<dbReference type="PANTHER" id="PTHR43830:SF3">
    <property type="entry name" value="PROTEIN PSP1"/>
    <property type="match status" value="1"/>
</dbReference>
<feature type="domain" description="PSP1 C-terminal" evidence="2">
    <location>
        <begin position="73"/>
        <end position="158"/>
    </location>
</feature>
<dbReference type="GO" id="GO:0005737">
    <property type="term" value="C:cytoplasm"/>
    <property type="evidence" value="ECO:0007669"/>
    <property type="project" value="TreeGrafter"/>
</dbReference>
<name>A0AA37QBU2_9BACT</name>
<protein>
    <recommendedName>
        <fullName evidence="2">PSP1 C-terminal domain-containing protein</fullName>
    </recommendedName>
</protein>
<keyword evidence="4" id="KW-1185">Reference proteome</keyword>
<feature type="region of interest" description="Disordered" evidence="1">
    <location>
        <begin position="391"/>
        <end position="469"/>
    </location>
</feature>
<comment type="caution">
    <text evidence="3">The sequence shown here is derived from an EMBL/GenBank/DDBJ whole genome shotgun (WGS) entry which is preliminary data.</text>
</comment>
<dbReference type="Pfam" id="PF04468">
    <property type="entry name" value="PSP1"/>
    <property type="match status" value="1"/>
</dbReference>
<dbReference type="EMBL" id="BRXS01000004">
    <property type="protein sequence ID" value="GLC26016.1"/>
    <property type="molecule type" value="Genomic_DNA"/>
</dbReference>